<organism evidence="6 7">
    <name type="scientific">Acidaminococcus fermentans</name>
    <dbReference type="NCBI Taxonomy" id="905"/>
    <lineage>
        <taxon>Bacteria</taxon>
        <taxon>Bacillati</taxon>
        <taxon>Bacillota</taxon>
        <taxon>Negativicutes</taxon>
        <taxon>Acidaminococcales</taxon>
        <taxon>Acidaminococcaceae</taxon>
        <taxon>Acidaminococcus</taxon>
    </lineage>
</organism>
<comment type="caution">
    <text evidence="6">The sequence shown here is derived from an EMBL/GenBank/DDBJ whole genome shotgun (WGS) entry which is preliminary data.</text>
</comment>
<dbReference type="InterPro" id="IPR000169">
    <property type="entry name" value="Pept_cys_AS"/>
</dbReference>
<feature type="active site" evidence="5">
    <location>
        <position position="381"/>
    </location>
</feature>
<dbReference type="GO" id="GO:0006508">
    <property type="term" value="P:proteolysis"/>
    <property type="evidence" value="ECO:0007669"/>
    <property type="project" value="UniProtKB-KW"/>
</dbReference>
<sequence length="436" mass="49236">MKEINDALLQSFRAKVAADPSVSVLNSALAKTDLADLSFVPMAAARHRGPFAVEVKTRGITAQQKSGRCWLFAALNILREIVAEKCGLEEFELSQNYLSFYDKLEKANNFLEMVIEQAGEPVKGQSMQYVLRGMVDGGYWSEAAHLAAKYGVVPKTVHPESYQSDHTDRFLAAMNRLLRKDAMELRDLVAAGKDPYPRKKEMLAEVYKAECIAFGAPVETFDFAWRDKDKNYHCDRNLTPKAFYDKYVGLALEDYYPVINEPTPDKEMDTPVAFHAVENMVGKDMEALNLSQEALEDLCIRQLQAGEPVWFACDAGACGARKEGIWDPDSVQVEKLLGGISWEMPKGKRLEYGASSATHAMLLTGVDFDGNGRPTRWKIENSWGSEVGEKGYFVCSEKYFKEYVYEAVIKKSHFTPEQREMLKKEPIRINPWEEDV</sequence>
<evidence type="ECO:0000256" key="3">
    <source>
        <dbReference type="ARBA" id="ARBA00022807"/>
    </source>
</evidence>
<dbReference type="GO" id="GO:0070005">
    <property type="term" value="F:cysteine-type aminopeptidase activity"/>
    <property type="evidence" value="ECO:0007669"/>
    <property type="project" value="InterPro"/>
</dbReference>
<dbReference type="Pfam" id="PF03051">
    <property type="entry name" value="Peptidase_C1_2"/>
    <property type="match status" value="1"/>
</dbReference>
<evidence type="ECO:0000256" key="2">
    <source>
        <dbReference type="ARBA" id="ARBA00022801"/>
    </source>
</evidence>
<keyword evidence="3 4" id="KW-0788">Thiol protease</keyword>
<keyword evidence="2 4" id="KW-0378">Hydrolase</keyword>
<evidence type="ECO:0000256" key="1">
    <source>
        <dbReference type="ARBA" id="ARBA00022670"/>
    </source>
</evidence>
<dbReference type="SUPFAM" id="SSF54001">
    <property type="entry name" value="Cysteine proteinases"/>
    <property type="match status" value="1"/>
</dbReference>
<keyword evidence="1 4" id="KW-0645">Protease</keyword>
<feature type="active site" evidence="5">
    <location>
        <position position="69"/>
    </location>
</feature>
<dbReference type="PIRSF" id="PIRSF005700">
    <property type="entry name" value="PepC"/>
    <property type="match status" value="1"/>
</dbReference>
<dbReference type="CDD" id="cd00585">
    <property type="entry name" value="Peptidase_C1B"/>
    <property type="match status" value="1"/>
</dbReference>
<dbReference type="GO" id="GO:0005737">
    <property type="term" value="C:cytoplasm"/>
    <property type="evidence" value="ECO:0007669"/>
    <property type="project" value="TreeGrafter"/>
</dbReference>
<dbReference type="AlphaFoldDB" id="A0A1H2TV43"/>
<name>A0A1H2TV43_ACIFE</name>
<keyword evidence="4 6" id="KW-0031">Aminopeptidase</keyword>
<dbReference type="PROSITE" id="PS00139">
    <property type="entry name" value="THIOL_PROTEASE_CYS"/>
    <property type="match status" value="1"/>
</dbReference>
<protein>
    <recommendedName>
        <fullName evidence="4">Aminopeptidase</fullName>
    </recommendedName>
</protein>
<dbReference type="PANTHER" id="PTHR10363">
    <property type="entry name" value="BLEOMYCIN HYDROLASE"/>
    <property type="match status" value="1"/>
</dbReference>
<dbReference type="PANTHER" id="PTHR10363:SF2">
    <property type="entry name" value="BLEOMYCIN HYDROLASE"/>
    <property type="match status" value="1"/>
</dbReference>
<evidence type="ECO:0000256" key="5">
    <source>
        <dbReference type="PIRSR" id="PIRSR005700-1"/>
    </source>
</evidence>
<evidence type="ECO:0000313" key="7">
    <source>
        <dbReference type="Proteomes" id="UP000182379"/>
    </source>
</evidence>
<dbReference type="GO" id="GO:0043418">
    <property type="term" value="P:homocysteine catabolic process"/>
    <property type="evidence" value="ECO:0007669"/>
    <property type="project" value="TreeGrafter"/>
</dbReference>
<proteinExistence type="inferred from homology"/>
<evidence type="ECO:0000313" key="6">
    <source>
        <dbReference type="EMBL" id="SDW47657.1"/>
    </source>
</evidence>
<dbReference type="PROSITE" id="PS00639">
    <property type="entry name" value="THIOL_PROTEASE_HIS"/>
    <property type="match status" value="1"/>
</dbReference>
<dbReference type="RefSeq" id="WP_074704229.1">
    <property type="nucleotide sequence ID" value="NZ_FNOP01000002.1"/>
</dbReference>
<feature type="active site" evidence="5">
    <location>
        <position position="359"/>
    </location>
</feature>
<comment type="similarity">
    <text evidence="4">Belongs to the peptidase C1 family.</text>
</comment>
<dbReference type="Proteomes" id="UP000182379">
    <property type="component" value="Unassembled WGS sequence"/>
</dbReference>
<dbReference type="EMBL" id="FNOP01000002">
    <property type="protein sequence ID" value="SDW47657.1"/>
    <property type="molecule type" value="Genomic_DNA"/>
</dbReference>
<dbReference type="InterPro" id="IPR038765">
    <property type="entry name" value="Papain-like_cys_pep_sf"/>
</dbReference>
<evidence type="ECO:0000256" key="4">
    <source>
        <dbReference type="PIRNR" id="PIRNR005700"/>
    </source>
</evidence>
<dbReference type="GO" id="GO:0009636">
    <property type="term" value="P:response to toxic substance"/>
    <property type="evidence" value="ECO:0007669"/>
    <property type="project" value="TreeGrafter"/>
</dbReference>
<accession>A0A1H2TV43</accession>
<dbReference type="InterPro" id="IPR025660">
    <property type="entry name" value="Pept_his_AS"/>
</dbReference>
<gene>
    <name evidence="6" type="ORF">SAMN05216495_1029</name>
</gene>
<dbReference type="InterPro" id="IPR004134">
    <property type="entry name" value="Peptidase_C1B"/>
</dbReference>
<dbReference type="Gene3D" id="3.90.70.10">
    <property type="entry name" value="Cysteine proteinases"/>
    <property type="match status" value="1"/>
</dbReference>
<reference evidence="6 7" key="1">
    <citation type="submission" date="2016-10" db="EMBL/GenBank/DDBJ databases">
        <authorList>
            <person name="Varghese N."/>
            <person name="Submissions S."/>
        </authorList>
    </citation>
    <scope>NUCLEOTIDE SEQUENCE [LARGE SCALE GENOMIC DNA]</scope>
    <source>
        <strain evidence="6 7">WCC6</strain>
    </source>
</reference>